<accession>A0ABQ8UL56</accession>
<evidence type="ECO:0000256" key="3">
    <source>
        <dbReference type="ARBA" id="ARBA00038502"/>
    </source>
</evidence>
<evidence type="ECO:0000256" key="2">
    <source>
        <dbReference type="ARBA" id="ARBA00023315"/>
    </source>
</evidence>
<evidence type="ECO:0000256" key="1">
    <source>
        <dbReference type="ARBA" id="ARBA00022679"/>
    </source>
</evidence>
<keyword evidence="6" id="KW-1185">Reference proteome</keyword>
<dbReference type="InterPro" id="IPR000182">
    <property type="entry name" value="GNAT_dom"/>
</dbReference>
<dbReference type="Gene3D" id="3.40.630.30">
    <property type="match status" value="1"/>
</dbReference>
<name>A0ABQ8UL56_9EUKA</name>
<dbReference type="InterPro" id="IPR016181">
    <property type="entry name" value="Acyl_CoA_acyltransferase"/>
</dbReference>
<dbReference type="Pfam" id="PF13302">
    <property type="entry name" value="Acetyltransf_3"/>
    <property type="match status" value="1"/>
</dbReference>
<dbReference type="PANTHER" id="PTHR43792:SF8">
    <property type="entry name" value="[RIBOSOMAL PROTEIN US5]-ALANINE N-ACETYLTRANSFERASE"/>
    <property type="match status" value="1"/>
</dbReference>
<keyword evidence="2" id="KW-0012">Acyltransferase</keyword>
<dbReference type="SUPFAM" id="SSF55729">
    <property type="entry name" value="Acyl-CoA N-acyltransferases (Nat)"/>
    <property type="match status" value="1"/>
</dbReference>
<gene>
    <name evidence="5" type="ORF">PAPYR_4013</name>
</gene>
<evidence type="ECO:0000313" key="6">
    <source>
        <dbReference type="Proteomes" id="UP001141327"/>
    </source>
</evidence>
<organism evidence="5 6">
    <name type="scientific">Paratrimastix pyriformis</name>
    <dbReference type="NCBI Taxonomy" id="342808"/>
    <lineage>
        <taxon>Eukaryota</taxon>
        <taxon>Metamonada</taxon>
        <taxon>Preaxostyla</taxon>
        <taxon>Paratrimastigidae</taxon>
        <taxon>Paratrimastix</taxon>
    </lineage>
</organism>
<keyword evidence="1" id="KW-0808">Transferase</keyword>
<comment type="caution">
    <text evidence="5">The sequence shown here is derived from an EMBL/GenBank/DDBJ whole genome shotgun (WGS) entry which is preliminary data.</text>
</comment>
<dbReference type="Proteomes" id="UP001141327">
    <property type="component" value="Unassembled WGS sequence"/>
</dbReference>
<dbReference type="EMBL" id="JAPMOS010000016">
    <property type="protein sequence ID" value="KAJ4459942.1"/>
    <property type="molecule type" value="Genomic_DNA"/>
</dbReference>
<evidence type="ECO:0000313" key="5">
    <source>
        <dbReference type="EMBL" id="KAJ4459942.1"/>
    </source>
</evidence>
<reference evidence="5" key="1">
    <citation type="journal article" date="2022" name="bioRxiv">
        <title>Genomics of Preaxostyla Flagellates Illuminates Evolutionary Transitions and the Path Towards Mitochondrial Loss.</title>
        <authorList>
            <person name="Novak L.V.F."/>
            <person name="Treitli S.C."/>
            <person name="Pyrih J."/>
            <person name="Halakuc P."/>
            <person name="Pipaliya S.V."/>
            <person name="Vacek V."/>
            <person name="Brzon O."/>
            <person name="Soukal P."/>
            <person name="Eme L."/>
            <person name="Dacks J.B."/>
            <person name="Karnkowska A."/>
            <person name="Elias M."/>
            <person name="Hampl V."/>
        </authorList>
    </citation>
    <scope>NUCLEOTIDE SEQUENCE</scope>
    <source>
        <strain evidence="5">RCP-MX</strain>
    </source>
</reference>
<dbReference type="PANTHER" id="PTHR43792">
    <property type="entry name" value="GNAT FAMILY, PUTATIVE (AFU_ORTHOLOGUE AFUA_3G00765)-RELATED-RELATED"/>
    <property type="match status" value="1"/>
</dbReference>
<sequence length="194" mass="21720">MSASAVIPYSIPSLTTERLILDAMTMADSDEVERLAGDEAVARTTASIPHPYPPGASRPWIATHLADFLAGKSVMWAMRLKSTHALLGCIGLIVHKEDDNAEMGYWIGVPYWNHGYTTEAARATIRFGFEYFHLERIHARHMAINPASGRVMQKAGMTREGTFRKHAKKGDTYHDIVYYGLLRSEWEEAVAQKV</sequence>
<feature type="domain" description="N-acetyltransferase" evidence="4">
    <location>
        <begin position="19"/>
        <end position="183"/>
    </location>
</feature>
<evidence type="ECO:0000259" key="4">
    <source>
        <dbReference type="PROSITE" id="PS51186"/>
    </source>
</evidence>
<comment type="similarity">
    <text evidence="3">Belongs to the acetyltransferase family. RimJ subfamily.</text>
</comment>
<protein>
    <submittedName>
        <fullName evidence="5">GNAT family N-acetyltransferase</fullName>
    </submittedName>
</protein>
<dbReference type="PROSITE" id="PS51186">
    <property type="entry name" value="GNAT"/>
    <property type="match status" value="1"/>
</dbReference>
<proteinExistence type="inferred from homology"/>
<dbReference type="InterPro" id="IPR051531">
    <property type="entry name" value="N-acetyltransferase"/>
</dbReference>